<dbReference type="EMBL" id="CM055761">
    <property type="protein sequence ID" value="KAJ7986602.1"/>
    <property type="molecule type" value="Genomic_DNA"/>
</dbReference>
<accession>A0ACC2F5H6</accession>
<sequence>MVATRRGGRVCSPSQTNSDKSAGVVATPATSTRRTRRTATQYEETSDSQHEVLSEATGKRKTRMSKQTVFSNQTDSTHEADVSESDSCCSALSDTEAVPNTRMGRGAPSMDQPNFQEDEVTKEDSCISPGSVSSEQNTCRATRSLRKSRRSVLSASMVTDSPTRVTRSTQRAAVSSNQCSKSQSEEAELSDSGSCASGALTTTVRRSTRARKGGLVKVIPMQLEEASDGSKPRRENQSKSFSCDSQTCDSDGFESGPCPTPRRSTRKRKEPKQTGTAVTDSESDLTDAYTQIGSPLSMLGRGTRSNSSSQATPATRATAKAQDVLVERALTQSSTVTVTRIAEESILSDDLNLEDTVNAVSDLSVIEVCEEDRTLTLDDEDLVNVEPQASQEAAPGQEVSGGPIAIQDAEMPEASCVHGFTEKTTSDETNTSDVSTQENIPHDDVKADWEGNPTVCDSADAEKAEAICVPAVEAENQQRELSAKAGADVVDPAVVESCEMMMPVYCHVPLNKPVTVTTCEPPMAPVIVVTEEGKEVTAMEVEVNSQTAVPSTEGIDAIQTADGDNAPRTTEPVVVTSRQNPKVCLPADTVLRDPIVIKKPGFISLLESSEDESMESSDEDEGDQRERRGSDVEREAACEEDEAGPSGSPAAAVQSVALNHDLFVIDTQPGPQSGEQYYVDKQGKSPRDGEMVAIDELDEDEFVDEEASGDDDEDFEVLFTRRNPRLKELSSCIDPGLGVKELGGLYINFDGSKSKTVSNSLRKLKEQKSQDELMKKSVIGPEFEKKDAVPPYMESKHNAKLKRKEEREKTTGTGWFNMRAPEMTEELKGDLKALKMRGAMDPKRFYKKNDRDGFPKYFQVATVVDNPVDFYHSRLPKKERKRTIVEELLADAEFRHNNKKKFKQIMTEQAAMNAGKKNKNKKFKKQKQK</sequence>
<protein>
    <submittedName>
        <fullName evidence="1">Uncharacterized protein</fullName>
    </submittedName>
</protein>
<comment type="caution">
    <text evidence="1">The sequence shown here is derived from an EMBL/GenBank/DDBJ whole genome shotgun (WGS) entry which is preliminary data.</text>
</comment>
<organism evidence="1 2">
    <name type="scientific">Dallia pectoralis</name>
    <name type="common">Alaska blackfish</name>
    <dbReference type="NCBI Taxonomy" id="75939"/>
    <lineage>
        <taxon>Eukaryota</taxon>
        <taxon>Metazoa</taxon>
        <taxon>Chordata</taxon>
        <taxon>Craniata</taxon>
        <taxon>Vertebrata</taxon>
        <taxon>Euteleostomi</taxon>
        <taxon>Actinopterygii</taxon>
        <taxon>Neopterygii</taxon>
        <taxon>Teleostei</taxon>
        <taxon>Protacanthopterygii</taxon>
        <taxon>Esociformes</taxon>
        <taxon>Umbridae</taxon>
        <taxon>Dallia</taxon>
    </lineage>
</organism>
<evidence type="ECO:0000313" key="1">
    <source>
        <dbReference type="EMBL" id="KAJ7986602.1"/>
    </source>
</evidence>
<evidence type="ECO:0000313" key="2">
    <source>
        <dbReference type="Proteomes" id="UP001157502"/>
    </source>
</evidence>
<dbReference type="Proteomes" id="UP001157502">
    <property type="component" value="Chromosome 34"/>
</dbReference>
<proteinExistence type="predicted"/>
<reference evidence="1" key="1">
    <citation type="submission" date="2021-05" db="EMBL/GenBank/DDBJ databases">
        <authorList>
            <person name="Pan Q."/>
            <person name="Jouanno E."/>
            <person name="Zahm M."/>
            <person name="Klopp C."/>
            <person name="Cabau C."/>
            <person name="Louis A."/>
            <person name="Berthelot C."/>
            <person name="Parey E."/>
            <person name="Roest Crollius H."/>
            <person name="Montfort J."/>
            <person name="Robinson-Rechavi M."/>
            <person name="Bouchez O."/>
            <person name="Lampietro C."/>
            <person name="Lopez Roques C."/>
            <person name="Donnadieu C."/>
            <person name="Postlethwait J."/>
            <person name="Bobe J."/>
            <person name="Dillon D."/>
            <person name="Chandos A."/>
            <person name="von Hippel F."/>
            <person name="Guiguen Y."/>
        </authorList>
    </citation>
    <scope>NUCLEOTIDE SEQUENCE</scope>
    <source>
        <strain evidence="1">YG-Jan2019</strain>
    </source>
</reference>
<gene>
    <name evidence="1" type="ORF">DPEC_G00341580</name>
</gene>
<name>A0ACC2F5H6_DALPE</name>
<keyword evidence="2" id="KW-1185">Reference proteome</keyword>